<dbReference type="Proteomes" id="UP000030665">
    <property type="component" value="Unassembled WGS sequence"/>
</dbReference>
<sequence>MLTNSDGDNVALARPDPIVGDAPTSPANRAAPTDFSSDLTKKQNILLFEVTDSRVLLGSLKADEQNKIKRDTDWTAFMNT</sequence>
<gene>
    <name evidence="2" type="ORF">TTRE_0000814701</name>
</gene>
<dbReference type="EMBL" id="HG806736">
    <property type="protein sequence ID" value="CDW59807.1"/>
    <property type="molecule type" value="Genomic_DNA"/>
</dbReference>
<proteinExistence type="predicted"/>
<evidence type="ECO:0000313" key="3">
    <source>
        <dbReference type="Proteomes" id="UP000030665"/>
    </source>
</evidence>
<reference evidence="2" key="1">
    <citation type="submission" date="2014-01" db="EMBL/GenBank/DDBJ databases">
        <authorList>
            <person name="Aslett M."/>
        </authorList>
    </citation>
    <scope>NUCLEOTIDE SEQUENCE</scope>
</reference>
<protein>
    <submittedName>
        <fullName evidence="2">Uncharacterized protein</fullName>
    </submittedName>
</protein>
<organism evidence="2 3">
    <name type="scientific">Trichuris trichiura</name>
    <name type="common">Whipworm</name>
    <name type="synonym">Trichocephalus trichiurus</name>
    <dbReference type="NCBI Taxonomy" id="36087"/>
    <lineage>
        <taxon>Eukaryota</taxon>
        <taxon>Metazoa</taxon>
        <taxon>Ecdysozoa</taxon>
        <taxon>Nematoda</taxon>
        <taxon>Enoplea</taxon>
        <taxon>Dorylaimia</taxon>
        <taxon>Trichinellida</taxon>
        <taxon>Trichuridae</taxon>
        <taxon>Trichuris</taxon>
    </lineage>
</organism>
<reference evidence="2" key="2">
    <citation type="submission" date="2014-03" db="EMBL/GenBank/DDBJ databases">
        <title>The whipworm genome and dual-species transcriptomics of an intimate host-pathogen interaction.</title>
        <authorList>
            <person name="Foth B.J."/>
            <person name="Tsai I.J."/>
            <person name="Reid A.J."/>
            <person name="Bancroft A.J."/>
            <person name="Nichol S."/>
            <person name="Tracey A."/>
            <person name="Holroyd N."/>
            <person name="Cotton J.A."/>
            <person name="Stanley E.J."/>
            <person name="Zarowiecki M."/>
            <person name="Liu J.Z."/>
            <person name="Huckvale T."/>
            <person name="Cooper P.J."/>
            <person name="Grencis R.K."/>
            <person name="Berriman M."/>
        </authorList>
    </citation>
    <scope>NUCLEOTIDE SEQUENCE [LARGE SCALE GENOMIC DNA]</scope>
</reference>
<keyword evidence="3" id="KW-1185">Reference proteome</keyword>
<evidence type="ECO:0000313" key="2">
    <source>
        <dbReference type="EMBL" id="CDW59807.1"/>
    </source>
</evidence>
<accession>A0A077ZHG2</accession>
<feature type="region of interest" description="Disordered" evidence="1">
    <location>
        <begin position="1"/>
        <end position="36"/>
    </location>
</feature>
<evidence type="ECO:0000256" key="1">
    <source>
        <dbReference type="SAM" id="MobiDB-lite"/>
    </source>
</evidence>
<dbReference type="AlphaFoldDB" id="A0A077ZHG2"/>
<name>A0A077ZHG2_TRITR</name>